<dbReference type="NCBIfam" id="TIGR01484">
    <property type="entry name" value="HAD-SF-IIB"/>
    <property type="match status" value="1"/>
</dbReference>
<dbReference type="SFLD" id="SFLDG01144">
    <property type="entry name" value="C2.B.4:_PGP_Like"/>
    <property type="match status" value="1"/>
</dbReference>
<dbReference type="GO" id="GO:0050308">
    <property type="term" value="F:sugar-phosphatase activity"/>
    <property type="evidence" value="ECO:0007669"/>
    <property type="project" value="UniProtKB-EC"/>
</dbReference>
<proteinExistence type="predicted"/>
<evidence type="ECO:0000313" key="3">
    <source>
        <dbReference type="EMBL" id="CCO95275.1"/>
    </source>
</evidence>
<dbReference type="PANTHER" id="PTHR10000:SF53">
    <property type="entry name" value="5-AMINO-6-(5-PHOSPHO-D-RIBITYLAMINO)URACIL PHOSPHATASE YBJI-RELATED"/>
    <property type="match status" value="1"/>
</dbReference>
<keyword evidence="2 3" id="KW-0378">Hydrolase</keyword>
<organism evidence="3 4">
    <name type="scientific">Erwinia amylovora NBRC 12687 = CFBP 1232</name>
    <dbReference type="NCBI Taxonomy" id="1219359"/>
    <lineage>
        <taxon>Bacteria</taxon>
        <taxon>Pseudomonadati</taxon>
        <taxon>Pseudomonadota</taxon>
        <taxon>Gammaproteobacteria</taxon>
        <taxon>Enterobacterales</taxon>
        <taxon>Erwiniaceae</taxon>
        <taxon>Erwinia</taxon>
    </lineage>
</organism>
<evidence type="ECO:0000256" key="1">
    <source>
        <dbReference type="ARBA" id="ARBA00022723"/>
    </source>
</evidence>
<dbReference type="AlphaFoldDB" id="A0A831A4V5"/>
<dbReference type="GO" id="GO:0000287">
    <property type="term" value="F:magnesium ion binding"/>
    <property type="evidence" value="ECO:0007669"/>
    <property type="project" value="TreeGrafter"/>
</dbReference>
<dbReference type="InterPro" id="IPR023214">
    <property type="entry name" value="HAD_sf"/>
</dbReference>
<dbReference type="GO" id="GO:0005829">
    <property type="term" value="C:cytosol"/>
    <property type="evidence" value="ECO:0007669"/>
    <property type="project" value="TreeGrafter"/>
</dbReference>
<dbReference type="GeneID" id="97607385"/>
<accession>A0A831A4V5</accession>
<dbReference type="Gene3D" id="3.40.50.1000">
    <property type="entry name" value="HAD superfamily/HAD-like"/>
    <property type="match status" value="1"/>
</dbReference>
<sequence length="270" mass="29925">MIKMIAVDMDGTFLDDKKTYNKARFLPLYQQLKQRDIKLVVASGNQYYQLISFFPEICGEIAFVAENGANIVDKGNTLFCAKLSDEHLTQVLTVLQRIPYAHAVVCGPRCAYMLNDTPDVLLTLMSKHYHRLELRENFECLNDTIFKFSLNLADEKIPELMDHVGHALDGIVTPVSSGSGFVDLIIPGVHKAHGLSLLQKQWQIADHEVVAIGDSGNDIEMLAHAGYGFAMANAQPAVKQVAGYHTDSNNHQGALNVIERVLTQSAPFAR</sequence>
<gene>
    <name evidence="3" type="ORF">BN437_3374</name>
</gene>
<dbReference type="Pfam" id="PF08282">
    <property type="entry name" value="Hydrolase_3"/>
    <property type="match status" value="1"/>
</dbReference>
<dbReference type="CDD" id="cd07518">
    <property type="entry name" value="HAD_YbiV-Like"/>
    <property type="match status" value="1"/>
</dbReference>
<reference evidence="3 4" key="1">
    <citation type="submission" date="2012-11" db="EMBL/GenBank/DDBJ databases">
        <authorList>
            <person name="Linke B."/>
        </authorList>
    </citation>
    <scope>NUCLEOTIDE SEQUENCE [LARGE SCALE GENOMIC DNA]</scope>
    <source>
        <strain evidence="4">CFBP 1232</strain>
    </source>
</reference>
<dbReference type="SFLD" id="SFLDG01140">
    <property type="entry name" value="C2.B:_Phosphomannomutase_and_P"/>
    <property type="match status" value="1"/>
</dbReference>
<dbReference type="RefSeq" id="WP_004160321.1">
    <property type="nucleotide sequence ID" value="NZ_BAYW01000018.1"/>
</dbReference>
<protein>
    <submittedName>
        <fullName evidence="3">Putative sugar phosphatase</fullName>
        <ecNumber evidence="3">3.1.3.23</ecNumber>
    </submittedName>
</protein>
<reference evidence="3 4" key="2">
    <citation type="submission" date="2013-04" db="EMBL/GenBank/DDBJ databases">
        <title>Comparative genomics of 12 strains of Erwinia amylovora identifies a pan-genome with a large conserved core and provides insights into host specificity.</title>
        <authorList>
            <person name="Mann R.A."/>
            <person name="Smits T.H.M."/>
            <person name="Buehlmann A."/>
            <person name="Blom J."/>
            <person name="Goesmann A."/>
            <person name="Frey J.E."/>
            <person name="Plummer K.M."/>
            <person name="Beer S.V."/>
            <person name="Luck J."/>
            <person name="Duffy B."/>
            <person name="Rodoni B."/>
        </authorList>
    </citation>
    <scope>NUCLEOTIDE SEQUENCE [LARGE SCALE GENOMIC DNA]</scope>
    <source>
        <strain evidence="4">CFBP 1232</strain>
    </source>
</reference>
<name>A0A831A4V5_ERWAM</name>
<dbReference type="SUPFAM" id="SSF56784">
    <property type="entry name" value="HAD-like"/>
    <property type="match status" value="1"/>
</dbReference>
<comment type="caution">
    <text evidence="3">The sequence shown here is derived from an EMBL/GenBank/DDBJ whole genome shotgun (WGS) entry which is preliminary data.</text>
</comment>
<dbReference type="SFLD" id="SFLDS00003">
    <property type="entry name" value="Haloacid_Dehalogenase"/>
    <property type="match status" value="1"/>
</dbReference>
<keyword evidence="1" id="KW-0479">Metal-binding</keyword>
<dbReference type="EC" id="3.1.3.23" evidence="3"/>
<dbReference type="Proteomes" id="UP000013111">
    <property type="component" value="Unassembled WGS sequence"/>
</dbReference>
<evidence type="ECO:0000256" key="2">
    <source>
        <dbReference type="ARBA" id="ARBA00022801"/>
    </source>
</evidence>
<dbReference type="PANTHER" id="PTHR10000">
    <property type="entry name" value="PHOSPHOSERINE PHOSPHATASE"/>
    <property type="match status" value="1"/>
</dbReference>
<dbReference type="InterPro" id="IPR036412">
    <property type="entry name" value="HAD-like_sf"/>
</dbReference>
<dbReference type="EMBL" id="CAPB01000039">
    <property type="protein sequence ID" value="CCO95275.1"/>
    <property type="molecule type" value="Genomic_DNA"/>
</dbReference>
<evidence type="ECO:0000313" key="4">
    <source>
        <dbReference type="Proteomes" id="UP000013111"/>
    </source>
</evidence>
<dbReference type="InterPro" id="IPR006379">
    <property type="entry name" value="HAD-SF_hydro_IIB"/>
</dbReference>
<dbReference type="InterPro" id="IPR000150">
    <property type="entry name" value="Cof"/>
</dbReference>
<dbReference type="Gene3D" id="3.30.1240.10">
    <property type="match status" value="1"/>
</dbReference>
<dbReference type="PROSITE" id="PS01229">
    <property type="entry name" value="COF_2"/>
    <property type="match status" value="1"/>
</dbReference>
<dbReference type="NCBIfam" id="TIGR00099">
    <property type="entry name" value="Cof-subfamily"/>
    <property type="match status" value="1"/>
</dbReference>